<name>A0A977KCQ1_9CREN</name>
<dbReference type="EMBL" id="CP006868">
    <property type="protein sequence ID" value="UXD22541.1"/>
    <property type="molecule type" value="Genomic_DNA"/>
</dbReference>
<gene>
    <name evidence="1" type="ORF">IPA_06075</name>
</gene>
<dbReference type="Proteomes" id="UP001063698">
    <property type="component" value="Chromosome"/>
</dbReference>
<keyword evidence="2" id="KW-1185">Reference proteome</keyword>
<evidence type="ECO:0000313" key="1">
    <source>
        <dbReference type="EMBL" id="UXD22541.1"/>
    </source>
</evidence>
<accession>A0A977KCQ1</accession>
<organism evidence="1 2">
    <name type="scientific">Ignicoccus pacificus DSM 13166</name>
    <dbReference type="NCBI Taxonomy" id="940294"/>
    <lineage>
        <taxon>Archaea</taxon>
        <taxon>Thermoproteota</taxon>
        <taxon>Thermoprotei</taxon>
        <taxon>Desulfurococcales</taxon>
        <taxon>Desulfurococcaceae</taxon>
        <taxon>Ignicoccus</taxon>
    </lineage>
</organism>
<dbReference type="KEGG" id="ipc:IPA_06075"/>
<protein>
    <submittedName>
        <fullName evidence="1">Uncharacterized protein</fullName>
    </submittedName>
</protein>
<sequence>MAVNPKLYPCFGDYEKCPIYQAEMEGDCSSCPLADVCGKR</sequence>
<dbReference type="AlphaFoldDB" id="A0A977KCQ1"/>
<evidence type="ECO:0000313" key="2">
    <source>
        <dbReference type="Proteomes" id="UP001063698"/>
    </source>
</evidence>
<reference evidence="1" key="1">
    <citation type="submission" date="2013-11" db="EMBL/GenBank/DDBJ databases">
        <title>Comparative genomics of Ignicoccus.</title>
        <authorList>
            <person name="Podar M."/>
        </authorList>
    </citation>
    <scope>NUCLEOTIDE SEQUENCE</scope>
    <source>
        <strain evidence="1">DSM 13166</strain>
    </source>
</reference>
<proteinExistence type="predicted"/>